<keyword evidence="12" id="KW-1185">Reference proteome</keyword>
<dbReference type="EMBL" id="VTHL01000008">
    <property type="protein sequence ID" value="TYZ10150.1"/>
    <property type="molecule type" value="Genomic_DNA"/>
</dbReference>
<dbReference type="Pfam" id="PF01266">
    <property type="entry name" value="DAO"/>
    <property type="match status" value="1"/>
</dbReference>
<evidence type="ECO:0000313" key="12">
    <source>
        <dbReference type="Proteomes" id="UP000322791"/>
    </source>
</evidence>
<evidence type="ECO:0000256" key="2">
    <source>
        <dbReference type="ARBA" id="ARBA00022603"/>
    </source>
</evidence>
<dbReference type="GO" id="GO:0016491">
    <property type="term" value="F:oxidoreductase activity"/>
    <property type="evidence" value="ECO:0007669"/>
    <property type="project" value="UniProtKB-KW"/>
</dbReference>
<dbReference type="GO" id="GO:0032259">
    <property type="term" value="P:methylation"/>
    <property type="evidence" value="ECO:0007669"/>
    <property type="project" value="UniProtKB-KW"/>
</dbReference>
<comment type="caution">
    <text evidence="11">The sequence shown here is derived from an EMBL/GenBank/DDBJ whole genome shotgun (WGS) entry which is preliminary data.</text>
</comment>
<evidence type="ECO:0000256" key="5">
    <source>
        <dbReference type="ARBA" id="ARBA00022691"/>
    </source>
</evidence>
<keyword evidence="3" id="KW-0285">Flavoprotein</keyword>
<reference evidence="11 12" key="1">
    <citation type="submission" date="2019-08" db="EMBL/GenBank/DDBJ databases">
        <authorList>
            <person name="Seo M.-J."/>
        </authorList>
    </citation>
    <scope>NUCLEOTIDE SEQUENCE [LARGE SCALE GENOMIC DNA]</scope>
    <source>
        <strain evidence="11 12">KIGAM108</strain>
    </source>
</reference>
<dbReference type="PANTHER" id="PTHR13847:SF283">
    <property type="entry name" value="TRNA 5-METHYLAMINOMETHYL-2-THIOURIDINE BIOSYNTHESIS BIFUNCTIONAL PROTEIN MNMC"/>
    <property type="match status" value="1"/>
</dbReference>
<dbReference type="InterPro" id="IPR006076">
    <property type="entry name" value="FAD-dep_OxRdtase"/>
</dbReference>
<dbReference type="SUPFAM" id="SSF54373">
    <property type="entry name" value="FAD-linked reductases, C-terminal domain"/>
    <property type="match status" value="1"/>
</dbReference>
<evidence type="ECO:0000313" key="11">
    <source>
        <dbReference type="EMBL" id="TYZ10150.1"/>
    </source>
</evidence>
<keyword evidence="6" id="KW-0819">tRNA processing</keyword>
<protein>
    <submittedName>
        <fullName evidence="11">FAD-dependent oxidoreductase</fullName>
    </submittedName>
</protein>
<sequence>MREDVDYLLVGHGLAGATLAAVLLQRGKRVLVLDPAPADTASTVAAGLLNPVAGKRLALGWRMAEFLPAAVAYYQEQEQALGQEFLRLLPIRKLFSSVLDQNDAMARSADRPWQEFVTEVSAELPPLPGVRQDFGGMRIAGGGYLRVRELLAAQTVAGLRQGWLRQETFDPTQLVIGAAGVLYRNTIAAGQVVFCEGAAARHNPWFSWLPLTPNQGEVLDVHCPGLAETEVLNKGAYVVPLGNGYFRVGATYRWPPFAAGTTAEARAELSQRLAEITDLPFTVVQQWAAVRPASRDRKPLLGTHPALPFLSICNGFGSKGVLMAPRLAQHFADVLEGTAELWSEVNIRRYSSLYAAAASAAVSSL</sequence>
<accession>A0A5D6V419</accession>
<evidence type="ECO:0000256" key="3">
    <source>
        <dbReference type="ARBA" id="ARBA00022630"/>
    </source>
</evidence>
<keyword evidence="1" id="KW-0963">Cytoplasm</keyword>
<keyword evidence="7" id="KW-0274">FAD</keyword>
<keyword evidence="4" id="KW-0808">Transferase</keyword>
<name>A0A5D6V419_9BACT</name>
<evidence type="ECO:0000256" key="9">
    <source>
        <dbReference type="ARBA" id="ARBA00023268"/>
    </source>
</evidence>
<dbReference type="GO" id="GO:0005737">
    <property type="term" value="C:cytoplasm"/>
    <property type="evidence" value="ECO:0007669"/>
    <property type="project" value="TreeGrafter"/>
</dbReference>
<dbReference type="Gene3D" id="3.50.50.60">
    <property type="entry name" value="FAD/NAD(P)-binding domain"/>
    <property type="match status" value="1"/>
</dbReference>
<dbReference type="InterPro" id="IPR036188">
    <property type="entry name" value="FAD/NAD-bd_sf"/>
</dbReference>
<evidence type="ECO:0000256" key="4">
    <source>
        <dbReference type="ARBA" id="ARBA00022679"/>
    </source>
</evidence>
<gene>
    <name evidence="11" type="ORF">FY528_09845</name>
</gene>
<evidence type="ECO:0000256" key="1">
    <source>
        <dbReference type="ARBA" id="ARBA00022490"/>
    </source>
</evidence>
<dbReference type="Proteomes" id="UP000322791">
    <property type="component" value="Unassembled WGS sequence"/>
</dbReference>
<dbReference type="RefSeq" id="WP_149070824.1">
    <property type="nucleotide sequence ID" value="NZ_VTHL01000008.1"/>
</dbReference>
<evidence type="ECO:0000259" key="10">
    <source>
        <dbReference type="Pfam" id="PF01266"/>
    </source>
</evidence>
<keyword evidence="8" id="KW-0560">Oxidoreductase</keyword>
<evidence type="ECO:0000256" key="8">
    <source>
        <dbReference type="ARBA" id="ARBA00023002"/>
    </source>
</evidence>
<evidence type="ECO:0000256" key="6">
    <source>
        <dbReference type="ARBA" id="ARBA00022694"/>
    </source>
</evidence>
<dbReference type="GO" id="GO:0008168">
    <property type="term" value="F:methyltransferase activity"/>
    <property type="evidence" value="ECO:0007669"/>
    <property type="project" value="UniProtKB-KW"/>
</dbReference>
<feature type="domain" description="FAD dependent oxidoreductase" evidence="10">
    <location>
        <begin position="6"/>
        <end position="333"/>
    </location>
</feature>
<proteinExistence type="predicted"/>
<dbReference type="PANTHER" id="PTHR13847">
    <property type="entry name" value="SARCOSINE DEHYDROGENASE-RELATED"/>
    <property type="match status" value="1"/>
</dbReference>
<organism evidence="11 12">
    <name type="scientific">Hymenobacter lutimineralis</name>
    <dbReference type="NCBI Taxonomy" id="2606448"/>
    <lineage>
        <taxon>Bacteria</taxon>
        <taxon>Pseudomonadati</taxon>
        <taxon>Bacteroidota</taxon>
        <taxon>Cytophagia</taxon>
        <taxon>Cytophagales</taxon>
        <taxon>Hymenobacteraceae</taxon>
        <taxon>Hymenobacter</taxon>
    </lineage>
</organism>
<keyword evidence="5" id="KW-0949">S-adenosyl-L-methionine</keyword>
<dbReference type="SUPFAM" id="SSF51971">
    <property type="entry name" value="Nucleotide-binding domain"/>
    <property type="match status" value="1"/>
</dbReference>
<keyword evidence="2" id="KW-0489">Methyltransferase</keyword>
<keyword evidence="9" id="KW-0511">Multifunctional enzyme</keyword>
<dbReference type="GO" id="GO:0008033">
    <property type="term" value="P:tRNA processing"/>
    <property type="evidence" value="ECO:0007669"/>
    <property type="project" value="UniProtKB-KW"/>
</dbReference>
<evidence type="ECO:0000256" key="7">
    <source>
        <dbReference type="ARBA" id="ARBA00022827"/>
    </source>
</evidence>
<dbReference type="Gene3D" id="3.30.9.10">
    <property type="entry name" value="D-Amino Acid Oxidase, subunit A, domain 2"/>
    <property type="match status" value="1"/>
</dbReference>
<dbReference type="AlphaFoldDB" id="A0A5D6V419"/>